<sequence>MALTIRMRPAESGDLEAMIDVFNDAYSDGKWHNRCFPASDPATAPGNAMYIGSGLTDPESQVVLAEDTSSGAPVLVGWARWIRRPQAQPTPVPVLKEDMFPQTGDPELAVRFITTTADATNRHTAGRPFWGLNTIVVRKGHQRKGIGASLMRFGLDKADEDGWMAFLNALPEGEALYKRFGFRTLETIDFGHGITSSPMEREARRRQGTGN</sequence>
<gene>
    <name evidence="2" type="ORF">O9K51_01410</name>
</gene>
<evidence type="ECO:0000313" key="2">
    <source>
        <dbReference type="EMBL" id="KAJ6446637.1"/>
    </source>
</evidence>
<reference evidence="2" key="1">
    <citation type="submission" date="2023-01" db="EMBL/GenBank/DDBJ databases">
        <title>The growth and conidiation of Purpureocillium lavendulum are regulated by nitrogen source and histone H3K14 acetylation.</title>
        <authorList>
            <person name="Tang P."/>
            <person name="Han J."/>
            <person name="Zhang C."/>
            <person name="Tang P."/>
            <person name="Qi F."/>
            <person name="Zhang K."/>
            <person name="Liang L."/>
        </authorList>
    </citation>
    <scope>NUCLEOTIDE SEQUENCE</scope>
    <source>
        <strain evidence="2">YMF1.00683</strain>
    </source>
</reference>
<dbReference type="PANTHER" id="PTHR42791">
    <property type="entry name" value="GNAT FAMILY ACETYLTRANSFERASE"/>
    <property type="match status" value="1"/>
</dbReference>
<dbReference type="PROSITE" id="PS51186">
    <property type="entry name" value="GNAT"/>
    <property type="match status" value="1"/>
</dbReference>
<dbReference type="SUPFAM" id="SSF55729">
    <property type="entry name" value="Acyl-CoA N-acyltransferases (Nat)"/>
    <property type="match status" value="1"/>
</dbReference>
<dbReference type="AlphaFoldDB" id="A0AB34G4V6"/>
<dbReference type="CDD" id="cd04301">
    <property type="entry name" value="NAT_SF"/>
    <property type="match status" value="1"/>
</dbReference>
<dbReference type="PANTHER" id="PTHR42791:SF1">
    <property type="entry name" value="N-ACETYLTRANSFERASE DOMAIN-CONTAINING PROTEIN"/>
    <property type="match status" value="1"/>
</dbReference>
<accession>A0AB34G4V6</accession>
<proteinExistence type="predicted"/>
<evidence type="ECO:0000313" key="3">
    <source>
        <dbReference type="Proteomes" id="UP001163105"/>
    </source>
</evidence>
<dbReference type="EMBL" id="JAQHRD010000001">
    <property type="protein sequence ID" value="KAJ6446637.1"/>
    <property type="molecule type" value="Genomic_DNA"/>
</dbReference>
<organism evidence="2 3">
    <name type="scientific">Purpureocillium lavendulum</name>
    <dbReference type="NCBI Taxonomy" id="1247861"/>
    <lineage>
        <taxon>Eukaryota</taxon>
        <taxon>Fungi</taxon>
        <taxon>Dikarya</taxon>
        <taxon>Ascomycota</taxon>
        <taxon>Pezizomycotina</taxon>
        <taxon>Sordariomycetes</taxon>
        <taxon>Hypocreomycetidae</taxon>
        <taxon>Hypocreales</taxon>
        <taxon>Ophiocordycipitaceae</taxon>
        <taxon>Purpureocillium</taxon>
    </lineage>
</organism>
<feature type="domain" description="N-acetyltransferase" evidence="1">
    <location>
        <begin position="62"/>
        <end position="204"/>
    </location>
</feature>
<protein>
    <submittedName>
        <fullName evidence="2">Acetyltransferase (GNAT) family domain-containing protein</fullName>
    </submittedName>
</protein>
<dbReference type="Gene3D" id="3.40.630.30">
    <property type="match status" value="1"/>
</dbReference>
<dbReference type="Pfam" id="PF13673">
    <property type="entry name" value="Acetyltransf_10"/>
    <property type="match status" value="1"/>
</dbReference>
<dbReference type="InterPro" id="IPR000182">
    <property type="entry name" value="GNAT_dom"/>
</dbReference>
<dbReference type="InterPro" id="IPR016181">
    <property type="entry name" value="Acyl_CoA_acyltransferase"/>
</dbReference>
<comment type="caution">
    <text evidence="2">The sequence shown here is derived from an EMBL/GenBank/DDBJ whole genome shotgun (WGS) entry which is preliminary data.</text>
</comment>
<dbReference type="Proteomes" id="UP001163105">
    <property type="component" value="Unassembled WGS sequence"/>
</dbReference>
<dbReference type="GO" id="GO:0016747">
    <property type="term" value="F:acyltransferase activity, transferring groups other than amino-acyl groups"/>
    <property type="evidence" value="ECO:0007669"/>
    <property type="project" value="InterPro"/>
</dbReference>
<evidence type="ECO:0000259" key="1">
    <source>
        <dbReference type="PROSITE" id="PS51186"/>
    </source>
</evidence>
<dbReference type="InterPro" id="IPR052523">
    <property type="entry name" value="Trichothecene_AcTrans"/>
</dbReference>
<keyword evidence="3" id="KW-1185">Reference proteome</keyword>
<name>A0AB34G4V6_9HYPO</name>